<dbReference type="InterPro" id="IPR015424">
    <property type="entry name" value="PyrdxlP-dep_Trfase"/>
</dbReference>
<dbReference type="AlphaFoldDB" id="A0A3B1CLM7"/>
<dbReference type="Gene3D" id="3.40.640.10">
    <property type="entry name" value="Type I PLP-dependent aspartate aminotransferase-like (Major domain)"/>
    <property type="match status" value="1"/>
</dbReference>
<keyword evidence="2" id="KW-0032">Aminotransferase</keyword>
<evidence type="ECO:0000313" key="2">
    <source>
        <dbReference type="EMBL" id="VAX19775.1"/>
    </source>
</evidence>
<proteinExistence type="predicted"/>
<protein>
    <submittedName>
        <fullName evidence="2">Biosynthetic Aromatic amino acid aminotransferase alpha @ Aspartate aminotransferase</fullName>
        <ecNumber evidence="2">2.6.1.1</ecNumber>
        <ecNumber evidence="2">2.6.1.57</ecNumber>
    </submittedName>
</protein>
<dbReference type="NCBIfam" id="NF005305">
    <property type="entry name" value="PRK06836.1"/>
    <property type="match status" value="1"/>
</dbReference>
<dbReference type="GO" id="GO:0004069">
    <property type="term" value="F:L-aspartate:2-oxoglutarate aminotransferase activity"/>
    <property type="evidence" value="ECO:0007669"/>
    <property type="project" value="UniProtKB-EC"/>
</dbReference>
<gene>
    <name evidence="2" type="ORF">MNBD_NITROSPINAE04-902</name>
</gene>
<feature type="domain" description="Aminotransferase class I/classII large" evidence="1">
    <location>
        <begin position="37"/>
        <end position="382"/>
    </location>
</feature>
<dbReference type="SUPFAM" id="SSF53383">
    <property type="entry name" value="PLP-dependent transferases"/>
    <property type="match status" value="1"/>
</dbReference>
<keyword evidence="2" id="KW-0808">Transferase</keyword>
<dbReference type="InterPro" id="IPR015422">
    <property type="entry name" value="PyrdxlP-dep_Trfase_small"/>
</dbReference>
<dbReference type="Pfam" id="PF00155">
    <property type="entry name" value="Aminotran_1_2"/>
    <property type="match status" value="1"/>
</dbReference>
<dbReference type="CDD" id="cd00609">
    <property type="entry name" value="AAT_like"/>
    <property type="match status" value="1"/>
</dbReference>
<organism evidence="2">
    <name type="scientific">hydrothermal vent metagenome</name>
    <dbReference type="NCBI Taxonomy" id="652676"/>
    <lineage>
        <taxon>unclassified sequences</taxon>
        <taxon>metagenomes</taxon>
        <taxon>ecological metagenomes</taxon>
    </lineage>
</organism>
<reference evidence="2" key="1">
    <citation type="submission" date="2018-06" db="EMBL/GenBank/DDBJ databases">
        <authorList>
            <person name="Zhirakovskaya E."/>
        </authorList>
    </citation>
    <scope>NUCLEOTIDE SEQUENCE</scope>
</reference>
<dbReference type="PANTHER" id="PTHR42691">
    <property type="entry name" value="ASPARTATE AMINOTRANSFERASE YHDR-RELATED"/>
    <property type="match status" value="1"/>
</dbReference>
<accession>A0A3B1CLM7</accession>
<dbReference type="GO" id="GO:0030170">
    <property type="term" value="F:pyridoxal phosphate binding"/>
    <property type="evidence" value="ECO:0007669"/>
    <property type="project" value="InterPro"/>
</dbReference>
<evidence type="ECO:0000259" key="1">
    <source>
        <dbReference type="Pfam" id="PF00155"/>
    </source>
</evidence>
<dbReference type="InterPro" id="IPR015421">
    <property type="entry name" value="PyrdxlP-dep_Trfase_major"/>
</dbReference>
<dbReference type="PANTHER" id="PTHR42691:SF1">
    <property type="entry name" value="ASPARTATE AMINOTRANSFERASE YHDR-RELATED"/>
    <property type="match status" value="1"/>
</dbReference>
<dbReference type="EMBL" id="UOGA01000163">
    <property type="protein sequence ID" value="VAX19775.1"/>
    <property type="molecule type" value="Genomic_DNA"/>
</dbReference>
<dbReference type="EC" id="2.6.1.57" evidence="2"/>
<sequence length="394" mass="44176">MKKPVSEKIEMMMERSSWIRKMFEEGARLKAEMGENNVFDFTLGNPVGEPPEKVETELKKLVNERKPGAHRYMPNAGFVETRSQIAKYVSERSGRNLSANNIVMTTGAGGALNVIIKALCDPADEVVIAAPYFPEYLFYADNHQAKIKVVETDEKFQLMPEEIEKALGAKTRIVLLNSPNNPTGAIYPENALKEIGEILERAAEKYGRPIYLVMDEPYRKLAYDDVIVPDVFNCYQRSIVATSHSKDLNLPGERIGYIAIHPDNEEPDKIFDAMTLANRILGFVNAPALFQRLAASMQDVTPDMSVYKQNRDILYNGLSEAGYDIVKPDGGFYLFPKSPIEDDVKFVETLKKRNVLVVPGKGFGRGGHFRISFCCEPDVCGRALPGFEEAFDDL</sequence>
<dbReference type="Gene3D" id="3.90.1150.10">
    <property type="entry name" value="Aspartate Aminotransferase, domain 1"/>
    <property type="match status" value="2"/>
</dbReference>
<dbReference type="EC" id="2.6.1.1" evidence="2"/>
<name>A0A3B1CLM7_9ZZZZ</name>
<dbReference type="InterPro" id="IPR004839">
    <property type="entry name" value="Aminotransferase_I/II_large"/>
</dbReference>